<dbReference type="EMBL" id="CP036271">
    <property type="protein sequence ID" value="QDT57258.1"/>
    <property type="molecule type" value="Genomic_DNA"/>
</dbReference>
<evidence type="ECO:0000313" key="2">
    <source>
        <dbReference type="Proteomes" id="UP000315700"/>
    </source>
</evidence>
<dbReference type="KEGG" id="ccos:Pan44_53260"/>
<organism evidence="1 2">
    <name type="scientific">Caulifigura coniformis</name>
    <dbReference type="NCBI Taxonomy" id="2527983"/>
    <lineage>
        <taxon>Bacteria</taxon>
        <taxon>Pseudomonadati</taxon>
        <taxon>Planctomycetota</taxon>
        <taxon>Planctomycetia</taxon>
        <taxon>Planctomycetales</taxon>
        <taxon>Planctomycetaceae</taxon>
        <taxon>Caulifigura</taxon>
    </lineage>
</organism>
<accession>A0A517SMB9</accession>
<dbReference type="Proteomes" id="UP000315700">
    <property type="component" value="Chromosome"/>
</dbReference>
<reference evidence="1 2" key="1">
    <citation type="submission" date="2019-02" db="EMBL/GenBank/DDBJ databases">
        <title>Deep-cultivation of Planctomycetes and their phenomic and genomic characterization uncovers novel biology.</title>
        <authorList>
            <person name="Wiegand S."/>
            <person name="Jogler M."/>
            <person name="Boedeker C."/>
            <person name="Pinto D."/>
            <person name="Vollmers J."/>
            <person name="Rivas-Marin E."/>
            <person name="Kohn T."/>
            <person name="Peeters S.H."/>
            <person name="Heuer A."/>
            <person name="Rast P."/>
            <person name="Oberbeckmann S."/>
            <person name="Bunk B."/>
            <person name="Jeske O."/>
            <person name="Meyerdierks A."/>
            <person name="Storesund J.E."/>
            <person name="Kallscheuer N."/>
            <person name="Luecker S."/>
            <person name="Lage O.M."/>
            <person name="Pohl T."/>
            <person name="Merkel B.J."/>
            <person name="Hornburger P."/>
            <person name="Mueller R.-W."/>
            <person name="Bruemmer F."/>
            <person name="Labrenz M."/>
            <person name="Spormann A.M."/>
            <person name="Op den Camp H."/>
            <person name="Overmann J."/>
            <person name="Amann R."/>
            <person name="Jetten M.S.M."/>
            <person name="Mascher T."/>
            <person name="Medema M.H."/>
            <person name="Devos D.P."/>
            <person name="Kaster A.-K."/>
            <person name="Ovreas L."/>
            <person name="Rohde M."/>
            <person name="Galperin M.Y."/>
            <person name="Jogler C."/>
        </authorList>
    </citation>
    <scope>NUCLEOTIDE SEQUENCE [LARGE SCALE GENOMIC DNA]</scope>
    <source>
        <strain evidence="1 2">Pan44</strain>
    </source>
</reference>
<gene>
    <name evidence="1" type="ORF">Pan44_53260</name>
</gene>
<name>A0A517SMB9_9PLAN</name>
<proteinExistence type="predicted"/>
<protein>
    <submittedName>
        <fullName evidence="1">Uncharacterized protein</fullName>
    </submittedName>
</protein>
<keyword evidence="2" id="KW-1185">Reference proteome</keyword>
<dbReference type="InParanoid" id="A0A517SMB9"/>
<sequence length="80" mass="8471">MEKPELITLIDVAPGSIVIHTASDEATATDQRAVDVFTNAAVQAMAAGLPVFLVKNGEPKRLVQISIHDKAALSDDDAEE</sequence>
<dbReference type="AlphaFoldDB" id="A0A517SMB9"/>
<evidence type="ECO:0000313" key="1">
    <source>
        <dbReference type="EMBL" id="QDT57258.1"/>
    </source>
</evidence>
<dbReference type="RefSeq" id="WP_145034627.1">
    <property type="nucleotide sequence ID" value="NZ_CP036271.1"/>
</dbReference>